<feature type="compositionally biased region" description="Basic and acidic residues" evidence="1">
    <location>
        <begin position="15"/>
        <end position="24"/>
    </location>
</feature>
<organism evidence="2 3">
    <name type="scientific">Anabarilius grahami</name>
    <name type="common">Kanglang fish</name>
    <name type="synonym">Barilius grahami</name>
    <dbReference type="NCBI Taxonomy" id="495550"/>
    <lineage>
        <taxon>Eukaryota</taxon>
        <taxon>Metazoa</taxon>
        <taxon>Chordata</taxon>
        <taxon>Craniata</taxon>
        <taxon>Vertebrata</taxon>
        <taxon>Euteleostomi</taxon>
        <taxon>Actinopterygii</taxon>
        <taxon>Neopterygii</taxon>
        <taxon>Teleostei</taxon>
        <taxon>Ostariophysi</taxon>
        <taxon>Cypriniformes</taxon>
        <taxon>Xenocyprididae</taxon>
        <taxon>Xenocypridinae</taxon>
        <taxon>Xenocypridinae incertae sedis</taxon>
        <taxon>Anabarilius</taxon>
    </lineage>
</organism>
<dbReference type="EMBL" id="RJVU01036043">
    <property type="protein sequence ID" value="ROL47075.1"/>
    <property type="molecule type" value="Genomic_DNA"/>
</dbReference>
<protein>
    <submittedName>
        <fullName evidence="2">Uncharacterized protein</fullName>
    </submittedName>
</protein>
<reference evidence="2 3" key="1">
    <citation type="submission" date="2018-10" db="EMBL/GenBank/DDBJ databases">
        <title>Genome assembly for a Yunnan-Guizhou Plateau 3E fish, Anabarilius grahami (Regan), and its evolutionary and genetic applications.</title>
        <authorList>
            <person name="Jiang W."/>
        </authorList>
    </citation>
    <scope>NUCLEOTIDE SEQUENCE [LARGE SCALE GENOMIC DNA]</scope>
    <source>
        <strain evidence="2">AG-KIZ</strain>
        <tissue evidence="2">Muscle</tissue>
    </source>
</reference>
<feature type="region of interest" description="Disordered" evidence="1">
    <location>
        <begin position="71"/>
        <end position="91"/>
    </location>
</feature>
<sequence>MEESRPTRVASSRPVHSEVLREPEGTSVGSENQNSSVLNDILQVISRQDKRISEQEQTISELTKVVKELTVQRPRSKEKSQPDIKPVIMDENGMSEPDFVVVEEVMQPSVRVAANSRMVSEAPVTSELGGDSSEGIQVRESADTGRDSAEYDGVVLRATDEHDQSQELETGDMRNTDFREVPVPAVRRSKRSTAGVHTNPFHAPRSACHAVSVSTDMVSQVLTSIGTALFEKALQGAMNAEICD</sequence>
<accession>A0A3N0YLJ6</accession>
<evidence type="ECO:0000313" key="2">
    <source>
        <dbReference type="EMBL" id="ROL47075.1"/>
    </source>
</evidence>
<keyword evidence="3" id="KW-1185">Reference proteome</keyword>
<evidence type="ECO:0000313" key="3">
    <source>
        <dbReference type="Proteomes" id="UP000281406"/>
    </source>
</evidence>
<dbReference type="Proteomes" id="UP000281406">
    <property type="component" value="Unassembled WGS sequence"/>
</dbReference>
<evidence type="ECO:0000256" key="1">
    <source>
        <dbReference type="SAM" id="MobiDB-lite"/>
    </source>
</evidence>
<proteinExistence type="predicted"/>
<feature type="compositionally biased region" description="Polar residues" evidence="1">
    <location>
        <begin position="27"/>
        <end position="36"/>
    </location>
</feature>
<comment type="caution">
    <text evidence="2">The sequence shown here is derived from an EMBL/GenBank/DDBJ whole genome shotgun (WGS) entry which is preliminary data.</text>
</comment>
<dbReference type="OrthoDB" id="10585478at2759"/>
<name>A0A3N0YLJ6_ANAGA</name>
<gene>
    <name evidence="2" type="ORF">DPX16_18873</name>
</gene>
<dbReference type="AlphaFoldDB" id="A0A3N0YLJ6"/>
<feature type="region of interest" description="Disordered" evidence="1">
    <location>
        <begin position="1"/>
        <end position="36"/>
    </location>
</feature>